<keyword evidence="8" id="KW-0862">Zinc</keyword>
<dbReference type="AlphaFoldDB" id="A0A9X3CC69"/>
<comment type="subcellular location">
    <subcellularLocation>
        <location evidence="1">Periplasm</location>
    </subcellularLocation>
</comment>
<evidence type="ECO:0000256" key="9">
    <source>
        <dbReference type="ARBA" id="ARBA00022906"/>
    </source>
</evidence>
<dbReference type="GO" id="GO:0042597">
    <property type="term" value="C:periplasmic space"/>
    <property type="evidence" value="ECO:0007669"/>
    <property type="project" value="UniProtKB-SubCell"/>
</dbReference>
<dbReference type="PANTHER" id="PTHR42953">
    <property type="entry name" value="HIGH-AFFINITY ZINC UPTAKE SYSTEM PROTEIN ZNUA-RELATED"/>
    <property type="match status" value="1"/>
</dbReference>
<keyword evidence="16" id="KW-1185">Reference proteome</keyword>
<dbReference type="InterPro" id="IPR006128">
    <property type="entry name" value="Lipoprotein_PsaA-like"/>
</dbReference>
<keyword evidence="11" id="KW-1015">Disulfide bond</keyword>
<evidence type="ECO:0000256" key="8">
    <source>
        <dbReference type="ARBA" id="ARBA00022833"/>
    </source>
</evidence>
<dbReference type="GO" id="GO:0006829">
    <property type="term" value="P:zinc ion transport"/>
    <property type="evidence" value="ECO:0007669"/>
    <property type="project" value="UniProtKB-KW"/>
</dbReference>
<dbReference type="PRINTS" id="PR00690">
    <property type="entry name" value="ADHESNFAMILY"/>
</dbReference>
<evidence type="ECO:0000256" key="2">
    <source>
        <dbReference type="ARBA" id="ARBA00011028"/>
    </source>
</evidence>
<feature type="signal peptide" evidence="14">
    <location>
        <begin position="1"/>
        <end position="21"/>
    </location>
</feature>
<evidence type="ECO:0000313" key="15">
    <source>
        <dbReference type="EMBL" id="MCW8333077.1"/>
    </source>
</evidence>
<dbReference type="SUPFAM" id="SSF53807">
    <property type="entry name" value="Helical backbone' metal receptor"/>
    <property type="match status" value="1"/>
</dbReference>
<keyword evidence="5" id="KW-0479">Metal-binding</keyword>
<accession>A0A9X3CC69</accession>
<dbReference type="Proteomes" id="UP001155586">
    <property type="component" value="Unassembled WGS sequence"/>
</dbReference>
<evidence type="ECO:0000256" key="5">
    <source>
        <dbReference type="ARBA" id="ARBA00022723"/>
    </source>
</evidence>
<dbReference type="InterPro" id="IPR035520">
    <property type="entry name" value="ZnuA"/>
</dbReference>
<evidence type="ECO:0000256" key="1">
    <source>
        <dbReference type="ARBA" id="ARBA00004418"/>
    </source>
</evidence>
<reference evidence="15" key="1">
    <citation type="submission" date="2022-02" db="EMBL/GenBank/DDBJ databases">
        <title>Vibrio sp. nov., a new bacterium isolated from Bohai sea, China.</title>
        <authorList>
            <person name="Yuan Y."/>
        </authorList>
    </citation>
    <scope>NUCLEOTIDE SEQUENCE</scope>
    <source>
        <strain evidence="15">DBSS07</strain>
    </source>
</reference>
<evidence type="ECO:0000256" key="7">
    <source>
        <dbReference type="ARBA" id="ARBA00022764"/>
    </source>
</evidence>
<dbReference type="CDD" id="cd01019">
    <property type="entry name" value="ZnuA"/>
    <property type="match status" value="1"/>
</dbReference>
<keyword evidence="7" id="KW-0574">Periplasm</keyword>
<dbReference type="FunFam" id="3.40.50.1980:FF:000006">
    <property type="entry name" value="Zinc ABC transporter substrate-binding protein ZnuA"/>
    <property type="match status" value="1"/>
</dbReference>
<name>A0A9X3CC69_9VIBR</name>
<dbReference type="PRINTS" id="PR00691">
    <property type="entry name" value="ADHESINB"/>
</dbReference>
<evidence type="ECO:0000256" key="10">
    <source>
        <dbReference type="ARBA" id="ARBA00023065"/>
    </source>
</evidence>
<evidence type="ECO:0000256" key="11">
    <source>
        <dbReference type="ARBA" id="ARBA00023157"/>
    </source>
</evidence>
<evidence type="ECO:0000256" key="13">
    <source>
        <dbReference type="RuleBase" id="RU003512"/>
    </source>
</evidence>
<feature type="chain" id="PRO_5040848128" description="High-affinity zinc uptake system protein ZnuA" evidence="14">
    <location>
        <begin position="22"/>
        <end position="293"/>
    </location>
</feature>
<dbReference type="InterPro" id="IPR006129">
    <property type="entry name" value="AdhesinB"/>
</dbReference>
<evidence type="ECO:0000313" key="16">
    <source>
        <dbReference type="Proteomes" id="UP001155586"/>
    </source>
</evidence>
<dbReference type="EMBL" id="JAKRRX010000015">
    <property type="protein sequence ID" value="MCW8333077.1"/>
    <property type="molecule type" value="Genomic_DNA"/>
</dbReference>
<organism evidence="15 16">
    <name type="scientific">Vibrio paucivorans</name>
    <dbReference type="NCBI Taxonomy" id="2829489"/>
    <lineage>
        <taxon>Bacteria</taxon>
        <taxon>Pseudomonadati</taxon>
        <taxon>Pseudomonadota</taxon>
        <taxon>Gammaproteobacteria</taxon>
        <taxon>Vibrionales</taxon>
        <taxon>Vibrionaceae</taxon>
        <taxon>Vibrio</taxon>
    </lineage>
</organism>
<evidence type="ECO:0000256" key="3">
    <source>
        <dbReference type="ARBA" id="ARBA00015915"/>
    </source>
</evidence>
<evidence type="ECO:0000256" key="4">
    <source>
        <dbReference type="ARBA" id="ARBA00022448"/>
    </source>
</evidence>
<dbReference type="Pfam" id="PF01297">
    <property type="entry name" value="ZnuA"/>
    <property type="match status" value="1"/>
</dbReference>
<evidence type="ECO:0000256" key="14">
    <source>
        <dbReference type="SAM" id="SignalP"/>
    </source>
</evidence>
<dbReference type="GO" id="GO:0046872">
    <property type="term" value="F:metal ion binding"/>
    <property type="evidence" value="ECO:0007669"/>
    <property type="project" value="UniProtKB-KW"/>
</dbReference>
<dbReference type="RefSeq" id="WP_265686766.1">
    <property type="nucleotide sequence ID" value="NZ_JAKRRX010000015.1"/>
</dbReference>
<sequence>MKKLLPLLLLPLAIAPTVTWAKTVLTSIKPIQMITYELTEGVAEPEVLLSTNTSPHDYALKPSDVKRVRQADLVIWYGHDLEPFLEKVLESQPKVLTLSDIPNLKLREYADGAHAHEGHDHGSHDPHFWLGNETTVQVAQAIAAKLANIDPENKATYEANLAAFLAEMAKVKKDIDTQLFPIKEQGYYVFHDAYGYFESDYGLNHLGYFTVSPERKPGAKTLISIRTALKNDEVKCVFSEPQFTPAVIESVTRGSSVDVGVLDPIGSEIPVQSGSYFTFLTSMASDFSDCLSK</sequence>
<dbReference type="GO" id="GO:0007155">
    <property type="term" value="P:cell adhesion"/>
    <property type="evidence" value="ECO:0007669"/>
    <property type="project" value="InterPro"/>
</dbReference>
<keyword evidence="6 14" id="KW-0732">Signal</keyword>
<keyword evidence="4 13" id="KW-0813">Transport</keyword>
<dbReference type="NCBIfam" id="NF007091">
    <property type="entry name" value="PRK09545.1"/>
    <property type="match status" value="1"/>
</dbReference>
<comment type="caution">
    <text evidence="15">The sequence shown here is derived from an EMBL/GenBank/DDBJ whole genome shotgun (WGS) entry which is preliminary data.</text>
</comment>
<comment type="function">
    <text evidence="12">Part of the ATP-binding cassette (ABC) transport system ZnuABC involved in zinc import. Binds zinc with high affinity and specificity and delivers it to the membrane permease for translocation into the cytoplasm.</text>
</comment>
<evidence type="ECO:0000256" key="6">
    <source>
        <dbReference type="ARBA" id="ARBA00022729"/>
    </source>
</evidence>
<keyword evidence="10" id="KW-0406">Ion transport</keyword>
<proteinExistence type="inferred from homology"/>
<dbReference type="InterPro" id="IPR006127">
    <property type="entry name" value="ZnuA-like"/>
</dbReference>
<keyword evidence="9" id="KW-0864">Zinc transport</keyword>
<comment type="similarity">
    <text evidence="2 13">Belongs to the bacterial solute-binding protein 9 family.</text>
</comment>
<evidence type="ECO:0000256" key="12">
    <source>
        <dbReference type="ARBA" id="ARBA00045516"/>
    </source>
</evidence>
<dbReference type="PANTHER" id="PTHR42953:SF3">
    <property type="entry name" value="HIGH-AFFINITY ZINC UPTAKE SYSTEM PROTEIN ZNUA"/>
    <property type="match status" value="1"/>
</dbReference>
<gene>
    <name evidence="15" type="primary">znuA</name>
    <name evidence="15" type="ORF">MD483_04440</name>
</gene>
<protein>
    <recommendedName>
        <fullName evidence="3">High-affinity zinc uptake system protein ZnuA</fullName>
    </recommendedName>
</protein>
<dbReference type="InterPro" id="IPR050492">
    <property type="entry name" value="Bact_metal-bind_prot9"/>
</dbReference>
<dbReference type="Gene3D" id="3.40.50.1980">
    <property type="entry name" value="Nitrogenase molybdenum iron protein domain"/>
    <property type="match status" value="2"/>
</dbReference>